<dbReference type="EMBL" id="QOKZ01000002">
    <property type="protein sequence ID" value="RMC36236.1"/>
    <property type="molecule type" value="Genomic_DNA"/>
</dbReference>
<evidence type="ECO:0000313" key="2">
    <source>
        <dbReference type="EMBL" id="RMC36236.1"/>
    </source>
</evidence>
<dbReference type="PANTHER" id="PTHR42760:SF123">
    <property type="entry name" value="OXIDOREDUCTASE"/>
    <property type="match status" value="1"/>
</dbReference>
<dbReference type="Gene3D" id="3.40.50.720">
    <property type="entry name" value="NAD(P)-binding Rossmann-like Domain"/>
    <property type="match status" value="1"/>
</dbReference>
<accession>A0A3M0MEY1</accession>
<dbReference type="SUPFAM" id="SSF51735">
    <property type="entry name" value="NAD(P)-binding Rossmann-fold domains"/>
    <property type="match status" value="1"/>
</dbReference>
<protein>
    <submittedName>
        <fullName evidence="2">SDR family NAD(P)-dependent oxidoreductase</fullName>
    </submittedName>
</protein>
<dbReference type="InterPro" id="IPR020904">
    <property type="entry name" value="Sc_DH/Rdtase_CS"/>
</dbReference>
<dbReference type="PROSITE" id="PS00061">
    <property type="entry name" value="ADH_SHORT"/>
    <property type="match status" value="1"/>
</dbReference>
<name>A0A3M0MEY1_9RHOB</name>
<dbReference type="OrthoDB" id="9796652at2"/>
<dbReference type="CDD" id="cd05233">
    <property type="entry name" value="SDR_c"/>
    <property type="match status" value="1"/>
</dbReference>
<reference evidence="2 3" key="1">
    <citation type="submission" date="2018-07" db="EMBL/GenBank/DDBJ databases">
        <authorList>
            <person name="Zhang Y."/>
            <person name="Wang L."/>
            <person name="Ma S."/>
        </authorList>
    </citation>
    <scope>NUCLEOTIDE SEQUENCE [LARGE SCALE GENOMIC DNA]</scope>
    <source>
        <strain evidence="2 3">4-2</strain>
    </source>
</reference>
<dbReference type="FunFam" id="3.40.50.720:FF:000084">
    <property type="entry name" value="Short-chain dehydrogenase reductase"/>
    <property type="match status" value="1"/>
</dbReference>
<gene>
    <name evidence="2" type="ORF">C9E81_05965</name>
</gene>
<dbReference type="PANTHER" id="PTHR42760">
    <property type="entry name" value="SHORT-CHAIN DEHYDROGENASES/REDUCTASES FAMILY MEMBER"/>
    <property type="match status" value="1"/>
</dbReference>
<dbReference type="PRINTS" id="PR00081">
    <property type="entry name" value="GDHRDH"/>
</dbReference>
<dbReference type="InterPro" id="IPR002347">
    <property type="entry name" value="SDR_fam"/>
</dbReference>
<comment type="caution">
    <text evidence="2">The sequence shown here is derived from an EMBL/GenBank/DDBJ whole genome shotgun (WGS) entry which is preliminary data.</text>
</comment>
<dbReference type="Pfam" id="PF13561">
    <property type="entry name" value="adh_short_C2"/>
    <property type="match status" value="1"/>
</dbReference>
<evidence type="ECO:0000313" key="3">
    <source>
        <dbReference type="Proteomes" id="UP000273516"/>
    </source>
</evidence>
<dbReference type="GO" id="GO:0030497">
    <property type="term" value="P:fatty acid elongation"/>
    <property type="evidence" value="ECO:0007669"/>
    <property type="project" value="TreeGrafter"/>
</dbReference>
<organism evidence="2 3">
    <name type="scientific">Paracoccus alkanivorans</name>
    <dbReference type="NCBI Taxonomy" id="2116655"/>
    <lineage>
        <taxon>Bacteria</taxon>
        <taxon>Pseudomonadati</taxon>
        <taxon>Pseudomonadota</taxon>
        <taxon>Alphaproteobacteria</taxon>
        <taxon>Rhodobacterales</taxon>
        <taxon>Paracoccaceae</taxon>
        <taxon>Paracoccus</taxon>
    </lineage>
</organism>
<keyword evidence="3" id="KW-1185">Reference proteome</keyword>
<sequence>MSSESFQLPSGFRVAVIGGTGGIGAAIVREFLDLGAHVTATGATGDELARCPLAGHDRLTLATLDVTDESAVRAFAAGFDRLDALINAAGILRRDAEFDIQVFQQVLDVNLTGVMRCCTAFREALAAAGGCIVNIASMNAFAALPRLPAYCASKGGVVMLTRALAHAWAADGIRVNAVAPGYIETPLNAEGRKDRAHYDRIAGRTAFGRWGQPEEVAGTVAYLCMPAARYVTGSVAAVDGGFLAG</sequence>
<dbReference type="RefSeq" id="WP_122111399.1">
    <property type="nucleotide sequence ID" value="NZ_QOKZ01000002.1"/>
</dbReference>
<evidence type="ECO:0000256" key="1">
    <source>
        <dbReference type="ARBA" id="ARBA00006484"/>
    </source>
</evidence>
<dbReference type="InterPro" id="IPR036291">
    <property type="entry name" value="NAD(P)-bd_dom_sf"/>
</dbReference>
<dbReference type="Proteomes" id="UP000273516">
    <property type="component" value="Unassembled WGS sequence"/>
</dbReference>
<proteinExistence type="inferred from homology"/>
<dbReference type="AlphaFoldDB" id="A0A3M0MEY1"/>
<dbReference type="GO" id="GO:0016616">
    <property type="term" value="F:oxidoreductase activity, acting on the CH-OH group of donors, NAD or NADP as acceptor"/>
    <property type="evidence" value="ECO:0007669"/>
    <property type="project" value="TreeGrafter"/>
</dbReference>
<comment type="similarity">
    <text evidence="1">Belongs to the short-chain dehydrogenases/reductases (SDR) family.</text>
</comment>
<dbReference type="PRINTS" id="PR00080">
    <property type="entry name" value="SDRFAMILY"/>
</dbReference>